<accession>A0A2S8S9C7</accession>
<dbReference type="SUPFAM" id="SSF50494">
    <property type="entry name" value="Trypsin-like serine proteases"/>
    <property type="match status" value="1"/>
</dbReference>
<keyword evidence="4 6" id="KW-0378">Hydrolase</keyword>
<dbReference type="InterPro" id="IPR008256">
    <property type="entry name" value="Peptidase_S1B"/>
</dbReference>
<dbReference type="Proteomes" id="UP000238338">
    <property type="component" value="Unassembled WGS sequence"/>
</dbReference>
<evidence type="ECO:0000256" key="6">
    <source>
        <dbReference type="RuleBase" id="RU004296"/>
    </source>
</evidence>
<evidence type="ECO:0000256" key="2">
    <source>
        <dbReference type="ARBA" id="ARBA00022670"/>
    </source>
</evidence>
<dbReference type="PRINTS" id="PR00839">
    <property type="entry name" value="V8PROTEASE"/>
</dbReference>
<evidence type="ECO:0000256" key="5">
    <source>
        <dbReference type="ARBA" id="ARBA00022825"/>
    </source>
</evidence>
<dbReference type="GO" id="GO:0008236">
    <property type="term" value="F:serine-type peptidase activity"/>
    <property type="evidence" value="ECO:0007669"/>
    <property type="project" value="UniProtKB-KW"/>
</dbReference>
<dbReference type="OrthoDB" id="500593at2"/>
<dbReference type="EMBL" id="PVEP01000002">
    <property type="protein sequence ID" value="PQV57410.1"/>
    <property type="molecule type" value="Genomic_DNA"/>
</dbReference>
<keyword evidence="5 6" id="KW-0720">Serine protease</keyword>
<evidence type="ECO:0000313" key="8">
    <source>
        <dbReference type="Proteomes" id="UP000238338"/>
    </source>
</evidence>
<feature type="signal peptide" evidence="6">
    <location>
        <begin position="1"/>
        <end position="18"/>
    </location>
</feature>
<dbReference type="RefSeq" id="WP_105513667.1">
    <property type="nucleotide sequence ID" value="NZ_PVEP01000002.1"/>
</dbReference>
<dbReference type="Pfam" id="PF13365">
    <property type="entry name" value="Trypsin_2"/>
    <property type="match status" value="1"/>
</dbReference>
<feature type="chain" id="PRO_5015374932" description="Serine protease" evidence="6">
    <location>
        <begin position="19"/>
        <end position="388"/>
    </location>
</feature>
<protein>
    <recommendedName>
        <fullName evidence="6">Serine protease</fullName>
        <ecNumber evidence="6">3.4.21.-</ecNumber>
    </recommendedName>
</protein>
<dbReference type="InterPro" id="IPR009003">
    <property type="entry name" value="Peptidase_S1_PA"/>
</dbReference>
<keyword evidence="8" id="KW-1185">Reference proteome</keyword>
<name>A0A2S8S9C7_9RHOB</name>
<dbReference type="PANTHER" id="PTHR36234:SF5">
    <property type="entry name" value="LYSYL ENDOPEPTIDASE"/>
    <property type="match status" value="1"/>
</dbReference>
<dbReference type="PANTHER" id="PTHR36234">
    <property type="entry name" value="LYSYL ENDOPEPTIDASE"/>
    <property type="match status" value="1"/>
</dbReference>
<evidence type="ECO:0000256" key="4">
    <source>
        <dbReference type="ARBA" id="ARBA00022801"/>
    </source>
</evidence>
<evidence type="ECO:0000256" key="3">
    <source>
        <dbReference type="ARBA" id="ARBA00022729"/>
    </source>
</evidence>
<dbReference type="GO" id="GO:0006508">
    <property type="term" value="P:proteolysis"/>
    <property type="evidence" value="ECO:0007669"/>
    <property type="project" value="UniProtKB-KW"/>
</dbReference>
<dbReference type="AlphaFoldDB" id="A0A2S8S9C7"/>
<gene>
    <name evidence="7" type="ORF">LX70_01213</name>
</gene>
<reference evidence="7 8" key="1">
    <citation type="submission" date="2018-02" db="EMBL/GenBank/DDBJ databases">
        <title>Genomic Encyclopedia of Archaeal and Bacterial Type Strains, Phase II (KMG-II): from individual species to whole genera.</title>
        <authorList>
            <person name="Goeker M."/>
        </authorList>
    </citation>
    <scope>NUCLEOTIDE SEQUENCE [LARGE SCALE GENOMIC DNA]</scope>
    <source>
        <strain evidence="7 8">DSM 18921</strain>
    </source>
</reference>
<sequence length="388" mass="41119">MRQAFTFALLFAAAGASAQDAPTAPELEALATGVVEARDIRIDAASRNSDGAVLWTGEVAVAEAPWLRLLLRTEGPPFPEGSFVALFTADDGRSDLALAELPREGYWTDLLPNGRVRLAVVTGDGTLDPASALVIDSLSYPGQEIAAYSAHGGNQITGINDPSVPEEIRRLGRPVAYLSFLAGGRSGICTGFLVGRDLLMTNEHCINSDESCRSLSATFGYEVGVDGKLSYGRQYRCAGYDPRLTSFDLDVTVVRLKDGPGDVYGMIDPATASDDLTGPMAVIQHSGHNATRTKEVSLVDCAIAAAPVNGRAVDSDFTHTCDTAKGTSGAPVLDLAGHFRGLHHFGFRDDDSDIWTENRGVRGPLIRDWLAAVLAETTLSEGGDATHP</sequence>
<evidence type="ECO:0000256" key="1">
    <source>
        <dbReference type="ARBA" id="ARBA00008764"/>
    </source>
</evidence>
<dbReference type="EC" id="3.4.21.-" evidence="6"/>
<keyword evidence="3 6" id="KW-0732">Signal</keyword>
<comment type="caution">
    <text evidence="7">The sequence shown here is derived from an EMBL/GenBank/DDBJ whole genome shotgun (WGS) entry which is preliminary data.</text>
</comment>
<comment type="similarity">
    <text evidence="1 6">Belongs to the peptidase S1B family.</text>
</comment>
<evidence type="ECO:0000313" key="7">
    <source>
        <dbReference type="EMBL" id="PQV57410.1"/>
    </source>
</evidence>
<organism evidence="7 8">
    <name type="scientific">Albidovulum denitrificans</name>
    <dbReference type="NCBI Taxonomy" id="404881"/>
    <lineage>
        <taxon>Bacteria</taxon>
        <taxon>Pseudomonadati</taxon>
        <taxon>Pseudomonadota</taxon>
        <taxon>Alphaproteobacteria</taxon>
        <taxon>Rhodobacterales</taxon>
        <taxon>Paracoccaceae</taxon>
        <taxon>Albidovulum</taxon>
    </lineage>
</organism>
<proteinExistence type="inferred from homology"/>
<dbReference type="Gene3D" id="2.40.10.10">
    <property type="entry name" value="Trypsin-like serine proteases"/>
    <property type="match status" value="2"/>
</dbReference>
<keyword evidence="2 6" id="KW-0645">Protease</keyword>
<dbReference type="InterPro" id="IPR043504">
    <property type="entry name" value="Peptidase_S1_PA_chymotrypsin"/>
</dbReference>